<proteinExistence type="predicted"/>
<comment type="caution">
    <text evidence="2">The sequence shown here is derived from an EMBL/GenBank/DDBJ whole genome shotgun (WGS) entry which is preliminary data.</text>
</comment>
<evidence type="ECO:0008006" key="4">
    <source>
        <dbReference type="Google" id="ProtNLM"/>
    </source>
</evidence>
<gene>
    <name evidence="2" type="ORF">OKW52_00985</name>
</gene>
<keyword evidence="1" id="KW-0732">Signal</keyword>
<protein>
    <recommendedName>
        <fullName evidence="4">DOMON domain-containing protein</fullName>
    </recommendedName>
</protein>
<dbReference type="Proteomes" id="UP001208938">
    <property type="component" value="Unassembled WGS sequence"/>
</dbReference>
<sequence length="150" mass="15617">MPVTRRFLLAASLALALPAQADTPATVTLIRDGQRFSLSIDPATLGNRSSWNSYDGVLSVHFLASGPEGDWIIGLAVENGEGRDGTMIPPSGVADAVSDVQVAVQRARVQGNDLDLAGSVTDPATGQRIAFALTLPHIDFAPTPGPQATK</sequence>
<evidence type="ECO:0000313" key="3">
    <source>
        <dbReference type="Proteomes" id="UP001208938"/>
    </source>
</evidence>
<accession>A0ABT3GTL0</accession>
<name>A0ABT3GTL0_9RHOB</name>
<dbReference type="EMBL" id="JAPDFL010000001">
    <property type="protein sequence ID" value="MCW1930880.1"/>
    <property type="molecule type" value="Genomic_DNA"/>
</dbReference>
<feature type="chain" id="PRO_5047294163" description="DOMON domain-containing protein" evidence="1">
    <location>
        <begin position="22"/>
        <end position="150"/>
    </location>
</feature>
<evidence type="ECO:0000313" key="2">
    <source>
        <dbReference type="EMBL" id="MCW1930880.1"/>
    </source>
</evidence>
<evidence type="ECO:0000256" key="1">
    <source>
        <dbReference type="SAM" id="SignalP"/>
    </source>
</evidence>
<reference evidence="2 3" key="1">
    <citation type="submission" date="2022-10" db="EMBL/GenBank/DDBJ databases">
        <title>Pararhodobacter sp. nov., isolated from marine algae.</title>
        <authorList>
            <person name="Choi B.J."/>
            <person name="Kim J.M."/>
            <person name="Lee J.K."/>
            <person name="Choi D.G."/>
            <person name="Jeon C.O."/>
        </authorList>
    </citation>
    <scope>NUCLEOTIDE SEQUENCE [LARGE SCALE GENOMIC DNA]</scope>
    <source>
        <strain evidence="2 3">ZQ420</strain>
    </source>
</reference>
<organism evidence="2 3">
    <name type="scientific">Pararhodobacter zhoushanensis</name>
    <dbReference type="NCBI Taxonomy" id="2479545"/>
    <lineage>
        <taxon>Bacteria</taxon>
        <taxon>Pseudomonadati</taxon>
        <taxon>Pseudomonadota</taxon>
        <taxon>Alphaproteobacteria</taxon>
        <taxon>Rhodobacterales</taxon>
        <taxon>Paracoccaceae</taxon>
        <taxon>Pararhodobacter</taxon>
    </lineage>
</organism>
<feature type="signal peptide" evidence="1">
    <location>
        <begin position="1"/>
        <end position="21"/>
    </location>
</feature>
<keyword evidence="3" id="KW-1185">Reference proteome</keyword>
<dbReference type="RefSeq" id="WP_264504048.1">
    <property type="nucleotide sequence ID" value="NZ_JAPDFL010000001.1"/>
</dbReference>